<sequence length="664" mass="72710">MSYTTVPFPGASSPIIPPSSPFQMPATTSPQPQAAAPIQPGSITYTTTVGANGQVVYHPFKAVAASYQTPQGIVSGIQWVPAEATQVVPAGAIPANADFMASFNRGQVQPDGGAMRDWQRDEERRRRKEDRRDRDRDREERELRRARDKDGRIERDRSRSRRPSLSGGYSGAYPTPGYGAAGDLDRRFQDLELDRVRDREREYETERRNGAGTRSRRGSFYGGDRAPAGYQAAPGGPAYPSPPGAYPSPAATGYTGSPAATYGQPGYSGQYGRSNTYPPPSPRPGDAIPRPVSPYSAGPVPRPVSPYLPGALPRPVSPYQNPAGIGRPVSPYQPGGMQRAASPRPGMDVYPRGHVMEGQPLRRGGSRAPSPAPGAYGVAPPTSSYPGMAASVYGAAGGAGYGAQAGGYGTQPGPYGGPASPRMPLMPGEQAQQMLSAPEGFSRPPNLAQPYTHFEMMKIQEMDDFLEVVPRMPLVLVPHDVYHEDWIRFMNDLAMAWSGRLPVPEYSPDGRPPKRATLTADLIDLWNASFFGRRGVEVVLYKGRERRSGRGAGTVDLHLPGFDTYDHDSDEFDDSDDDSDDSSDDDRDDRYRYGNTYGGVYGRQVEGQMSELREARRVRRERKAEKKIRKREKKRRAKLRELEKKYSLYLTCTSPREGGLGPQM</sequence>
<feature type="region of interest" description="Disordered" evidence="1">
    <location>
        <begin position="318"/>
        <end position="375"/>
    </location>
</feature>
<dbReference type="Pfam" id="PF15496">
    <property type="entry name" value="DUF4646"/>
    <property type="match status" value="1"/>
</dbReference>
<accession>A0ABQ8KZM3</accession>
<evidence type="ECO:0000313" key="3">
    <source>
        <dbReference type="Proteomes" id="UP000814176"/>
    </source>
</evidence>
<dbReference type="Proteomes" id="UP000814176">
    <property type="component" value="Unassembled WGS sequence"/>
</dbReference>
<evidence type="ECO:0000313" key="2">
    <source>
        <dbReference type="EMBL" id="KAH9843980.1"/>
    </source>
</evidence>
<protein>
    <submittedName>
        <fullName evidence="2">Uncharacterized protein</fullName>
    </submittedName>
</protein>
<evidence type="ECO:0000256" key="1">
    <source>
        <dbReference type="SAM" id="MobiDB-lite"/>
    </source>
</evidence>
<feature type="region of interest" description="Disordered" evidence="1">
    <location>
        <begin position="617"/>
        <end position="636"/>
    </location>
</feature>
<feature type="region of interest" description="Disordered" evidence="1">
    <location>
        <begin position="199"/>
        <end position="244"/>
    </location>
</feature>
<reference evidence="2 3" key="1">
    <citation type="journal article" date="2021" name="Environ. Microbiol.">
        <title>Gene family expansions and transcriptome signatures uncover fungal adaptations to wood decay.</title>
        <authorList>
            <person name="Hage H."/>
            <person name="Miyauchi S."/>
            <person name="Viragh M."/>
            <person name="Drula E."/>
            <person name="Min B."/>
            <person name="Chaduli D."/>
            <person name="Navarro D."/>
            <person name="Favel A."/>
            <person name="Norest M."/>
            <person name="Lesage-Meessen L."/>
            <person name="Balint B."/>
            <person name="Merenyi Z."/>
            <person name="de Eugenio L."/>
            <person name="Morin E."/>
            <person name="Martinez A.T."/>
            <person name="Baldrian P."/>
            <person name="Stursova M."/>
            <person name="Martinez M.J."/>
            <person name="Novotny C."/>
            <person name="Magnuson J.K."/>
            <person name="Spatafora J.W."/>
            <person name="Maurice S."/>
            <person name="Pangilinan J."/>
            <person name="Andreopoulos W."/>
            <person name="LaButti K."/>
            <person name="Hundley H."/>
            <person name="Na H."/>
            <person name="Kuo A."/>
            <person name="Barry K."/>
            <person name="Lipzen A."/>
            <person name="Henrissat B."/>
            <person name="Riley R."/>
            <person name="Ahrendt S."/>
            <person name="Nagy L.G."/>
            <person name="Grigoriev I.V."/>
            <person name="Martin F."/>
            <person name="Rosso M.N."/>
        </authorList>
    </citation>
    <scope>NUCLEOTIDE SEQUENCE [LARGE SCALE GENOMIC DNA]</scope>
    <source>
        <strain evidence="2 3">CIRM-BRFM 1785</strain>
    </source>
</reference>
<feature type="compositionally biased region" description="Low complexity" evidence="1">
    <location>
        <begin position="226"/>
        <end position="236"/>
    </location>
</feature>
<feature type="compositionally biased region" description="Low complexity" evidence="1">
    <location>
        <begin position="21"/>
        <end position="39"/>
    </location>
</feature>
<feature type="compositionally biased region" description="Low complexity" evidence="1">
    <location>
        <begin position="163"/>
        <end position="182"/>
    </location>
</feature>
<name>A0ABQ8KZM3_9APHY</name>
<dbReference type="RefSeq" id="XP_047784790.1">
    <property type="nucleotide sequence ID" value="XM_047917152.1"/>
</dbReference>
<feature type="region of interest" description="Disordered" evidence="1">
    <location>
        <begin position="568"/>
        <end position="600"/>
    </location>
</feature>
<feature type="compositionally biased region" description="Acidic residues" evidence="1">
    <location>
        <begin position="568"/>
        <end position="587"/>
    </location>
</feature>
<dbReference type="GeneID" id="71997884"/>
<comment type="caution">
    <text evidence="2">The sequence shown here is derived from an EMBL/GenBank/DDBJ whole genome shotgun (WGS) entry which is preliminary data.</text>
</comment>
<dbReference type="EMBL" id="JADCUA010000001">
    <property type="protein sequence ID" value="KAH9843980.1"/>
    <property type="molecule type" value="Genomic_DNA"/>
</dbReference>
<proteinExistence type="predicted"/>
<feature type="compositionally biased region" description="Basic and acidic residues" evidence="1">
    <location>
        <begin position="117"/>
        <end position="157"/>
    </location>
</feature>
<organism evidence="2 3">
    <name type="scientific">Rhodofomes roseus</name>
    <dbReference type="NCBI Taxonomy" id="34475"/>
    <lineage>
        <taxon>Eukaryota</taxon>
        <taxon>Fungi</taxon>
        <taxon>Dikarya</taxon>
        <taxon>Basidiomycota</taxon>
        <taxon>Agaricomycotina</taxon>
        <taxon>Agaricomycetes</taxon>
        <taxon>Polyporales</taxon>
        <taxon>Rhodofomes</taxon>
    </lineage>
</organism>
<feature type="region of interest" description="Disordered" evidence="1">
    <location>
        <begin position="1"/>
        <end position="39"/>
    </location>
</feature>
<feature type="compositionally biased region" description="Basic and acidic residues" evidence="1">
    <location>
        <begin position="199"/>
        <end position="209"/>
    </location>
</feature>
<keyword evidence="3" id="KW-1185">Reference proteome</keyword>
<dbReference type="InterPro" id="IPR028018">
    <property type="entry name" value="DUF4646"/>
</dbReference>
<feature type="region of interest" description="Disordered" evidence="1">
    <location>
        <begin position="261"/>
        <end position="297"/>
    </location>
</feature>
<gene>
    <name evidence="2" type="ORF">C8Q71DRAFT_22824</name>
</gene>
<feature type="region of interest" description="Disordered" evidence="1">
    <location>
        <begin position="104"/>
        <end position="186"/>
    </location>
</feature>